<evidence type="ECO:0000313" key="4">
    <source>
        <dbReference type="EMBL" id="KAG7176427.1"/>
    </source>
</evidence>
<evidence type="ECO:0000256" key="1">
    <source>
        <dbReference type="SAM" id="MobiDB-lite"/>
    </source>
</evidence>
<feature type="compositionally biased region" description="Basic residues" evidence="1">
    <location>
        <begin position="179"/>
        <end position="199"/>
    </location>
</feature>
<gene>
    <name evidence="4" type="ORF">Hamer_G009241</name>
</gene>
<protein>
    <submittedName>
        <fullName evidence="4">Uncharacterized protein</fullName>
    </submittedName>
</protein>
<feature type="region of interest" description="Disordered" evidence="1">
    <location>
        <begin position="152"/>
        <end position="199"/>
    </location>
</feature>
<evidence type="ECO:0000313" key="5">
    <source>
        <dbReference type="Proteomes" id="UP000747542"/>
    </source>
</evidence>
<keyword evidence="2" id="KW-0472">Membrane</keyword>
<keyword evidence="3" id="KW-0732">Signal</keyword>
<dbReference type="AlphaFoldDB" id="A0A8J5NB86"/>
<keyword evidence="5" id="KW-1185">Reference proteome</keyword>
<sequence>MFGRFMLLKAFLAVVLLLVVAHVSLKSHSARLEKDLHRLRDIHCRSVINTKHPQLSPLEPEGVWKVPLVYWVRKIQETRRKMHEVPTSCTGLFVPLFVALITVTLVTGLGCGLLVRRLWKLSEEEHNNKLRNKYKSVKSRLYEPCRRSKLYRTKAQSDSELWTSEESSATSTSSSSPDKKRKKRKKQKGKKRHGKKRRH</sequence>
<feature type="chain" id="PRO_5035226553" evidence="3">
    <location>
        <begin position="22"/>
        <end position="199"/>
    </location>
</feature>
<proteinExistence type="predicted"/>
<accession>A0A8J5NB86</accession>
<evidence type="ECO:0000256" key="3">
    <source>
        <dbReference type="SAM" id="SignalP"/>
    </source>
</evidence>
<dbReference type="EMBL" id="JAHLQT010003582">
    <property type="protein sequence ID" value="KAG7176427.1"/>
    <property type="molecule type" value="Genomic_DNA"/>
</dbReference>
<dbReference type="Proteomes" id="UP000747542">
    <property type="component" value="Unassembled WGS sequence"/>
</dbReference>
<organism evidence="4 5">
    <name type="scientific">Homarus americanus</name>
    <name type="common">American lobster</name>
    <dbReference type="NCBI Taxonomy" id="6706"/>
    <lineage>
        <taxon>Eukaryota</taxon>
        <taxon>Metazoa</taxon>
        <taxon>Ecdysozoa</taxon>
        <taxon>Arthropoda</taxon>
        <taxon>Crustacea</taxon>
        <taxon>Multicrustacea</taxon>
        <taxon>Malacostraca</taxon>
        <taxon>Eumalacostraca</taxon>
        <taxon>Eucarida</taxon>
        <taxon>Decapoda</taxon>
        <taxon>Pleocyemata</taxon>
        <taxon>Astacidea</taxon>
        <taxon>Nephropoidea</taxon>
        <taxon>Nephropidae</taxon>
        <taxon>Homarus</taxon>
    </lineage>
</organism>
<feature type="transmembrane region" description="Helical" evidence="2">
    <location>
        <begin position="92"/>
        <end position="115"/>
    </location>
</feature>
<name>A0A8J5NB86_HOMAM</name>
<reference evidence="4" key="1">
    <citation type="journal article" date="2021" name="Sci. Adv.">
        <title>The American lobster genome reveals insights on longevity, neural, and immune adaptations.</title>
        <authorList>
            <person name="Polinski J.M."/>
            <person name="Zimin A.V."/>
            <person name="Clark K.F."/>
            <person name="Kohn A.B."/>
            <person name="Sadowski N."/>
            <person name="Timp W."/>
            <person name="Ptitsyn A."/>
            <person name="Khanna P."/>
            <person name="Romanova D.Y."/>
            <person name="Williams P."/>
            <person name="Greenwood S.J."/>
            <person name="Moroz L.L."/>
            <person name="Walt D.R."/>
            <person name="Bodnar A.G."/>
        </authorList>
    </citation>
    <scope>NUCLEOTIDE SEQUENCE</scope>
    <source>
        <strain evidence="4">GMGI-L3</strain>
    </source>
</reference>
<comment type="caution">
    <text evidence="4">The sequence shown here is derived from an EMBL/GenBank/DDBJ whole genome shotgun (WGS) entry which is preliminary data.</text>
</comment>
<feature type="signal peptide" evidence="3">
    <location>
        <begin position="1"/>
        <end position="21"/>
    </location>
</feature>
<evidence type="ECO:0000256" key="2">
    <source>
        <dbReference type="SAM" id="Phobius"/>
    </source>
</evidence>
<keyword evidence="2" id="KW-0812">Transmembrane</keyword>
<feature type="compositionally biased region" description="Low complexity" evidence="1">
    <location>
        <begin position="159"/>
        <end position="176"/>
    </location>
</feature>
<keyword evidence="2" id="KW-1133">Transmembrane helix</keyword>